<evidence type="ECO:0000313" key="6">
    <source>
        <dbReference type="EMBL" id="CAJ1583535.1"/>
    </source>
</evidence>
<dbReference type="InterPro" id="IPR050204">
    <property type="entry name" value="AraC_XylS_family_regulators"/>
</dbReference>
<dbReference type="PANTHER" id="PTHR46796">
    <property type="entry name" value="HTH-TYPE TRANSCRIPTIONAL ACTIVATOR RHAS-RELATED"/>
    <property type="match status" value="1"/>
</dbReference>
<keyword evidence="2" id="KW-0238">DNA-binding</keyword>
<proteinExistence type="predicted"/>
<name>A0ABM9MEW2_9MYCO</name>
<evidence type="ECO:0000256" key="2">
    <source>
        <dbReference type="ARBA" id="ARBA00023125"/>
    </source>
</evidence>
<dbReference type="Gene3D" id="1.10.10.60">
    <property type="entry name" value="Homeodomain-like"/>
    <property type="match status" value="1"/>
</dbReference>
<evidence type="ECO:0000256" key="3">
    <source>
        <dbReference type="ARBA" id="ARBA00023163"/>
    </source>
</evidence>
<dbReference type="Proteomes" id="UP001190466">
    <property type="component" value="Chromosome"/>
</dbReference>
<feature type="compositionally biased region" description="Polar residues" evidence="4">
    <location>
        <begin position="1"/>
        <end position="15"/>
    </location>
</feature>
<dbReference type="SUPFAM" id="SSF46689">
    <property type="entry name" value="Homeodomain-like"/>
    <property type="match status" value="1"/>
</dbReference>
<gene>
    <name evidence="6" type="ORF">MU0050_002670</name>
</gene>
<keyword evidence="1" id="KW-0805">Transcription regulation</keyword>
<dbReference type="PRINTS" id="PR00032">
    <property type="entry name" value="HTHARAC"/>
</dbReference>
<dbReference type="InterPro" id="IPR018060">
    <property type="entry name" value="HTH_AraC"/>
</dbReference>
<evidence type="ECO:0000259" key="5">
    <source>
        <dbReference type="PROSITE" id="PS01124"/>
    </source>
</evidence>
<dbReference type="Pfam" id="PF14525">
    <property type="entry name" value="AraC_binding_2"/>
    <property type="match status" value="1"/>
</dbReference>
<accession>A0ABM9MEW2</accession>
<sequence length="321" mass="35283">MATNTVEIEHANTSGLGPHEGQERWTELLTDYQPDFDCRFEPAWLAGSAVRVRTARFQYVSWRSDGCSYRRTSQHIAKDRAIGACLLVPRSKSVTVIQDDTSVVVRAGQGYPFSMGRPVTISHGRACEVLAMTLDSDTLARRLYEFDGPHTPIDLRTGLGRSVSALLTSLVGESDVLAPHEFDAVADRLTDLFALLQERLVTDAAPGRLVEVARDARTYVRKHLGDRNLSVHHIATALGWSPRQVQLALQHAGTTTNKLIKEERLSTAYARVVAPGGIPSSITDLANELGFATPSAFSTAFRERYGLSPSRLREQSRRVGG</sequence>
<keyword evidence="3" id="KW-0804">Transcription</keyword>
<keyword evidence="7" id="KW-1185">Reference proteome</keyword>
<dbReference type="RefSeq" id="WP_316510080.1">
    <property type="nucleotide sequence ID" value="NZ_OY726395.1"/>
</dbReference>
<dbReference type="PANTHER" id="PTHR46796:SF6">
    <property type="entry name" value="ARAC SUBFAMILY"/>
    <property type="match status" value="1"/>
</dbReference>
<dbReference type="PROSITE" id="PS01124">
    <property type="entry name" value="HTH_ARAC_FAMILY_2"/>
    <property type="match status" value="1"/>
</dbReference>
<feature type="region of interest" description="Disordered" evidence="4">
    <location>
        <begin position="1"/>
        <end position="20"/>
    </location>
</feature>
<feature type="domain" description="HTH araC/xylS-type" evidence="5">
    <location>
        <begin position="214"/>
        <end position="315"/>
    </location>
</feature>
<protein>
    <submittedName>
        <fullName evidence="6">AraC family transcriptional regulator</fullName>
    </submittedName>
</protein>
<dbReference type="EMBL" id="OY726395">
    <property type="protein sequence ID" value="CAJ1583535.1"/>
    <property type="molecule type" value="Genomic_DNA"/>
</dbReference>
<evidence type="ECO:0000256" key="1">
    <source>
        <dbReference type="ARBA" id="ARBA00023015"/>
    </source>
</evidence>
<dbReference type="SMART" id="SM00342">
    <property type="entry name" value="HTH_ARAC"/>
    <property type="match status" value="1"/>
</dbReference>
<evidence type="ECO:0000256" key="4">
    <source>
        <dbReference type="SAM" id="MobiDB-lite"/>
    </source>
</evidence>
<dbReference type="Pfam" id="PF12833">
    <property type="entry name" value="HTH_18"/>
    <property type="match status" value="1"/>
</dbReference>
<reference evidence="6 7" key="1">
    <citation type="submission" date="2023-08" db="EMBL/GenBank/DDBJ databases">
        <authorList>
            <person name="Folkvardsen B D."/>
            <person name="Norman A."/>
        </authorList>
    </citation>
    <scope>NUCLEOTIDE SEQUENCE [LARGE SCALE GENOMIC DNA]</scope>
    <source>
        <strain evidence="6 7">Mu0050</strain>
    </source>
</reference>
<dbReference type="InterPro" id="IPR009057">
    <property type="entry name" value="Homeodomain-like_sf"/>
</dbReference>
<dbReference type="InterPro" id="IPR035418">
    <property type="entry name" value="AraC-bd_2"/>
</dbReference>
<evidence type="ECO:0000313" key="7">
    <source>
        <dbReference type="Proteomes" id="UP001190466"/>
    </source>
</evidence>
<dbReference type="InterPro" id="IPR020449">
    <property type="entry name" value="Tscrpt_reg_AraC-type_HTH"/>
</dbReference>
<organism evidence="6 7">
    <name type="scientific">[Mycobacterium] wendilense</name>
    <dbReference type="NCBI Taxonomy" id="3064284"/>
    <lineage>
        <taxon>Bacteria</taxon>
        <taxon>Bacillati</taxon>
        <taxon>Actinomycetota</taxon>
        <taxon>Actinomycetes</taxon>
        <taxon>Mycobacteriales</taxon>
        <taxon>Mycobacteriaceae</taxon>
        <taxon>Mycolicibacter</taxon>
    </lineage>
</organism>